<evidence type="ECO:0000313" key="2">
    <source>
        <dbReference type="Proteomes" id="UP000234681"/>
    </source>
</evidence>
<organism evidence="1 2">
    <name type="scientific">Rattus norvegicus</name>
    <name type="common">Rat</name>
    <dbReference type="NCBI Taxonomy" id="10116"/>
    <lineage>
        <taxon>Eukaryota</taxon>
        <taxon>Metazoa</taxon>
        <taxon>Chordata</taxon>
        <taxon>Craniata</taxon>
        <taxon>Vertebrata</taxon>
        <taxon>Euteleostomi</taxon>
        <taxon>Mammalia</taxon>
        <taxon>Eutheria</taxon>
        <taxon>Euarchontoglires</taxon>
        <taxon>Glires</taxon>
        <taxon>Rodentia</taxon>
        <taxon>Myomorpha</taxon>
        <taxon>Muroidea</taxon>
        <taxon>Muridae</taxon>
        <taxon>Murinae</taxon>
        <taxon>Rattus</taxon>
    </lineage>
</organism>
<dbReference type="Proteomes" id="UP000234681">
    <property type="component" value="Chromosome 8"/>
</dbReference>
<proteinExistence type="predicted"/>
<dbReference type="AlphaFoldDB" id="A6KU61"/>
<gene>
    <name evidence="1" type="ORF">rCG_41748</name>
</gene>
<reference evidence="2" key="1">
    <citation type="submission" date="2005-09" db="EMBL/GenBank/DDBJ databases">
        <authorList>
            <person name="Mural R.J."/>
            <person name="Li P.W."/>
            <person name="Adams M.D."/>
            <person name="Amanatides P.G."/>
            <person name="Baden-Tillson H."/>
            <person name="Barnstead M."/>
            <person name="Chin S.H."/>
            <person name="Dew I."/>
            <person name="Evans C.A."/>
            <person name="Ferriera S."/>
            <person name="Flanigan M."/>
            <person name="Fosler C."/>
            <person name="Glodek A."/>
            <person name="Gu Z."/>
            <person name="Holt R.A."/>
            <person name="Jennings D."/>
            <person name="Kraft C.L."/>
            <person name="Lu F."/>
            <person name="Nguyen T."/>
            <person name="Nusskern D.R."/>
            <person name="Pfannkoch C.M."/>
            <person name="Sitter C."/>
            <person name="Sutton G.G."/>
            <person name="Venter J.C."/>
            <person name="Wang Z."/>
            <person name="Woodage T."/>
            <person name="Zheng X.H."/>
            <person name="Zhong F."/>
        </authorList>
    </citation>
    <scope>NUCLEOTIDE SEQUENCE [LARGE SCALE GENOMIC DNA]</scope>
    <source>
        <strain>BN</strain>
        <strain evidence="2">Sprague-Dawley</strain>
    </source>
</reference>
<protein>
    <submittedName>
        <fullName evidence="1">RCG41748, isoform CRA_b</fullName>
    </submittedName>
</protein>
<evidence type="ECO:0000313" key="1">
    <source>
        <dbReference type="EMBL" id="EDL84746.1"/>
    </source>
</evidence>
<sequence>MCHADSDEVCSWVVATTRDGKFVYGNQSCAECNATTVEQGSLIVSTNCCSASHFCNMVYR</sequence>
<accession>A6KU61</accession>
<name>A6KU61_RAT</name>
<dbReference type="EMBL" id="CH474132">
    <property type="protein sequence ID" value="EDL84746.1"/>
    <property type="molecule type" value="Genomic_DNA"/>
</dbReference>